<evidence type="ECO:0000256" key="1">
    <source>
        <dbReference type="ARBA" id="ARBA00022729"/>
    </source>
</evidence>
<evidence type="ECO:0000259" key="7">
    <source>
        <dbReference type="PROSITE" id="PS50835"/>
    </source>
</evidence>
<feature type="region of interest" description="Disordered" evidence="5">
    <location>
        <begin position="770"/>
        <end position="803"/>
    </location>
</feature>
<organism evidence="8 9">
    <name type="scientific">Perca flavescens</name>
    <name type="common">American yellow perch</name>
    <name type="synonym">Morone flavescens</name>
    <dbReference type="NCBI Taxonomy" id="8167"/>
    <lineage>
        <taxon>Eukaryota</taxon>
        <taxon>Metazoa</taxon>
        <taxon>Chordata</taxon>
        <taxon>Craniata</taxon>
        <taxon>Vertebrata</taxon>
        <taxon>Euteleostomi</taxon>
        <taxon>Actinopterygii</taxon>
        <taxon>Neopterygii</taxon>
        <taxon>Teleostei</taxon>
        <taxon>Neoteleostei</taxon>
        <taxon>Acanthomorphata</taxon>
        <taxon>Eupercaria</taxon>
        <taxon>Perciformes</taxon>
        <taxon>Percoidei</taxon>
        <taxon>Percidae</taxon>
        <taxon>Percinae</taxon>
        <taxon>Perca</taxon>
    </lineage>
</organism>
<feature type="domain" description="Ig-like" evidence="7">
    <location>
        <begin position="312"/>
        <end position="409"/>
    </location>
</feature>
<feature type="compositionally biased region" description="Low complexity" evidence="5">
    <location>
        <begin position="771"/>
        <end position="781"/>
    </location>
</feature>
<dbReference type="Proteomes" id="UP000295070">
    <property type="component" value="Chromosome 6"/>
</dbReference>
<feature type="transmembrane region" description="Helical" evidence="6">
    <location>
        <begin position="689"/>
        <end position="711"/>
    </location>
</feature>
<dbReference type="InterPro" id="IPR013098">
    <property type="entry name" value="Ig_I-set"/>
</dbReference>
<dbReference type="Gene3D" id="2.60.40.10">
    <property type="entry name" value="Immunoglobulins"/>
    <property type="match status" value="7"/>
</dbReference>
<dbReference type="InterPro" id="IPR013151">
    <property type="entry name" value="Immunoglobulin_dom"/>
</dbReference>
<dbReference type="SMART" id="SM00409">
    <property type="entry name" value="IG"/>
    <property type="match status" value="7"/>
</dbReference>
<dbReference type="SUPFAM" id="SSF48726">
    <property type="entry name" value="Immunoglobulin"/>
    <property type="match status" value="7"/>
</dbReference>
<keyword evidence="1" id="KW-0732">Signal</keyword>
<dbReference type="Pfam" id="PF07686">
    <property type="entry name" value="V-set"/>
    <property type="match status" value="1"/>
</dbReference>
<dbReference type="Pfam" id="PF07679">
    <property type="entry name" value="I-set"/>
    <property type="match status" value="1"/>
</dbReference>
<dbReference type="EMBL" id="SCKG01000006">
    <property type="protein sequence ID" value="TDH11603.1"/>
    <property type="molecule type" value="Genomic_DNA"/>
</dbReference>
<dbReference type="InterPro" id="IPR013106">
    <property type="entry name" value="Ig_V-set"/>
</dbReference>
<feature type="domain" description="Ig-like" evidence="7">
    <location>
        <begin position="594"/>
        <end position="673"/>
    </location>
</feature>
<keyword evidence="4" id="KW-0393">Immunoglobulin domain</keyword>
<feature type="domain" description="Ig-like" evidence="7">
    <location>
        <begin position="4"/>
        <end position="134"/>
    </location>
</feature>
<sequence length="811" mass="86768">MSFPQLFISHRVRSMDILPLLCIVSAAFAGLTKGAGVLPDGPLNAAVGATVMFTTTLIPSDKPFLSVFWTFGSENIITFNDGNFTGPEYEGRITLFMSTGSLELRNLALNDSGQYSVTIVQAGGPGKAGSTTLNVLEPVSNVTATASSTDLVEFNSSVRLSCSSSGSSLSFLWLNGSSEVTASDRVQLTDGGSTLTIVNVTRYDQGPFRCCVSNPVSNCTSDPITFSISYGPEDINLTISLSQEYYGEGSNITLSCSADSRPAAQFHWSLNGDFLSDTGPELRLMNIQKNQSGNYSCQAFNDKTLRYETSQPAAVSVLARVANVLVTLNTTDLVEFNSSVRLSCSSSGSSLSFLWLNSSSEVTASDRVQLTDGGSTLTIVNVTRYDQGPFRCRVFNPVSDETSDPVNLSINYGPENINLAISPSQEYYGKGSDITLMCSAVSKPAAQFHWFLNGDWLSDTGPELKLLNIQMSQSGNHSCQAFNDKTLRYETSQPSVVSVLERISGAFVTTTTNLTIEGIFVNLTCDAAGSVFTRKWMKDGSDLTLAGNMNLYDKNKVLSFNSLKTTDSGEYSCKISNPLSNDEAKYTMVVIYGPQNVQITGPSVVHVGHSFTLTCSADSTPSATYIWKLNGTEIHNSAEFTKDNAELSDSGSYACQAMNNITERTSTAVRGLSVTANLGKPSGCSAGCIAGIVIAVLVVCGAAGGGGYYMYKKKKQKNTATRTGGEGQNNSAYSASQELNYADISFQNKDGGRVQLGLQNSPSEYAQVQVNNNPPAASSPPTYDANLQRTKRPAPSPDANPVQVYAQVRKN</sequence>
<dbReference type="STRING" id="8167.A0A484D8L2"/>
<evidence type="ECO:0000313" key="9">
    <source>
        <dbReference type="Proteomes" id="UP000295070"/>
    </source>
</evidence>
<feature type="domain" description="Ig-like" evidence="7">
    <location>
        <begin position="138"/>
        <end position="227"/>
    </location>
</feature>
<dbReference type="PANTHER" id="PTHR44337:SF20">
    <property type="entry name" value="CARCINOEMBRYONIC ANTIGEN-RELATED CELL ADHESION MOLECULE 5-RELATED"/>
    <property type="match status" value="1"/>
</dbReference>
<name>A0A484D8L2_PERFV</name>
<feature type="domain" description="Ig-like" evidence="7">
    <location>
        <begin position="414"/>
        <end position="492"/>
    </location>
</feature>
<dbReference type="PROSITE" id="PS50835">
    <property type="entry name" value="IG_LIKE"/>
    <property type="match status" value="7"/>
</dbReference>
<keyword evidence="6" id="KW-0812">Transmembrane</keyword>
<evidence type="ECO:0000256" key="4">
    <source>
        <dbReference type="ARBA" id="ARBA00023319"/>
    </source>
</evidence>
<dbReference type="InterPro" id="IPR003599">
    <property type="entry name" value="Ig_sub"/>
</dbReference>
<dbReference type="InterPro" id="IPR007110">
    <property type="entry name" value="Ig-like_dom"/>
</dbReference>
<feature type="domain" description="Ig-like" evidence="7">
    <location>
        <begin position="494"/>
        <end position="587"/>
    </location>
</feature>
<keyword evidence="3" id="KW-0325">Glycoprotein</keyword>
<keyword evidence="9" id="KW-1185">Reference proteome</keyword>
<keyword evidence="6" id="KW-0472">Membrane</keyword>
<gene>
    <name evidence="8" type="ORF">EPR50_G00062400</name>
</gene>
<keyword evidence="6" id="KW-1133">Transmembrane helix</keyword>
<dbReference type="InterPro" id="IPR036179">
    <property type="entry name" value="Ig-like_dom_sf"/>
</dbReference>
<reference evidence="8 9" key="1">
    <citation type="submission" date="2019-01" db="EMBL/GenBank/DDBJ databases">
        <title>A chromosome-scale genome assembly of the yellow perch, Perca flavescens.</title>
        <authorList>
            <person name="Feron R."/>
            <person name="Morvezen R."/>
            <person name="Bestin A."/>
            <person name="Haffray P."/>
            <person name="Klopp C."/>
            <person name="Zahm M."/>
            <person name="Cabau C."/>
            <person name="Roques C."/>
            <person name="Donnadieu C."/>
            <person name="Bouchez O."/>
            <person name="Christie M."/>
            <person name="Larson W."/>
            <person name="Guiguen Y."/>
        </authorList>
    </citation>
    <scope>NUCLEOTIDE SEQUENCE [LARGE SCALE GENOMIC DNA]</scope>
    <source>
        <strain evidence="8">YP-PL-M2</strain>
        <tissue evidence="8">Blood</tissue>
    </source>
</reference>
<evidence type="ECO:0000313" key="8">
    <source>
        <dbReference type="EMBL" id="TDH11603.1"/>
    </source>
</evidence>
<accession>A0A484D8L2</accession>
<protein>
    <recommendedName>
        <fullName evidence="7">Ig-like domain-containing protein</fullName>
    </recommendedName>
</protein>
<dbReference type="CDD" id="cd00096">
    <property type="entry name" value="Ig"/>
    <property type="match status" value="1"/>
</dbReference>
<feature type="domain" description="Ig-like" evidence="7">
    <location>
        <begin position="232"/>
        <end position="310"/>
    </location>
</feature>
<proteinExistence type="predicted"/>
<dbReference type="InterPro" id="IPR052598">
    <property type="entry name" value="IgSF_CEA-related"/>
</dbReference>
<dbReference type="SMART" id="SM00408">
    <property type="entry name" value="IGc2"/>
    <property type="match status" value="6"/>
</dbReference>
<dbReference type="InterPro" id="IPR013783">
    <property type="entry name" value="Ig-like_fold"/>
</dbReference>
<dbReference type="PANTHER" id="PTHR44337">
    <property type="entry name" value="CARCINOEMBRYONIC ANTIGEN-RELATED CELL ADHESION MOLECULE 8"/>
    <property type="match status" value="1"/>
</dbReference>
<comment type="caution">
    <text evidence="8">The sequence shown here is derived from an EMBL/GenBank/DDBJ whole genome shotgun (WGS) entry which is preliminary data.</text>
</comment>
<evidence type="ECO:0000256" key="6">
    <source>
        <dbReference type="SAM" id="Phobius"/>
    </source>
</evidence>
<evidence type="ECO:0000256" key="5">
    <source>
        <dbReference type="SAM" id="MobiDB-lite"/>
    </source>
</evidence>
<evidence type="ECO:0000256" key="3">
    <source>
        <dbReference type="ARBA" id="ARBA00023180"/>
    </source>
</evidence>
<dbReference type="AlphaFoldDB" id="A0A484D8L2"/>
<keyword evidence="2" id="KW-1015">Disulfide bond</keyword>
<dbReference type="Pfam" id="PF00047">
    <property type="entry name" value="ig"/>
    <property type="match status" value="2"/>
</dbReference>
<dbReference type="InterPro" id="IPR003598">
    <property type="entry name" value="Ig_sub2"/>
</dbReference>
<dbReference type="Pfam" id="PF13895">
    <property type="entry name" value="Ig_2"/>
    <property type="match status" value="3"/>
</dbReference>
<evidence type="ECO:0000256" key="2">
    <source>
        <dbReference type="ARBA" id="ARBA00023157"/>
    </source>
</evidence>